<feature type="non-terminal residue" evidence="2">
    <location>
        <position position="1"/>
    </location>
</feature>
<evidence type="ECO:0000313" key="2">
    <source>
        <dbReference type="EMBL" id="JAP06333.1"/>
    </source>
</evidence>
<reference evidence="2" key="1">
    <citation type="submission" date="2015-12" db="EMBL/GenBank/DDBJ databases">
        <title>Gene expression during late stages of embryo sac development: a critical building block for successful pollen-pistil interactions.</title>
        <authorList>
            <person name="Liu Y."/>
            <person name="Joly V."/>
            <person name="Sabar M."/>
            <person name="Matton D.P."/>
        </authorList>
    </citation>
    <scope>NUCLEOTIDE SEQUENCE</scope>
</reference>
<dbReference type="EMBL" id="GEDG01041735">
    <property type="protein sequence ID" value="JAP06333.1"/>
    <property type="molecule type" value="Transcribed_RNA"/>
</dbReference>
<accession>A0A0V0GEP7</accession>
<dbReference type="AlphaFoldDB" id="A0A0V0GEP7"/>
<protein>
    <submittedName>
        <fullName evidence="2">Putative ovule protein</fullName>
    </submittedName>
</protein>
<keyword evidence="1" id="KW-0472">Membrane</keyword>
<keyword evidence="1" id="KW-1133">Transmembrane helix</keyword>
<proteinExistence type="predicted"/>
<sequence>VQIASTSCKSNLCFEVNGIPQNSNILGSSVLSVSPLFFVLIWPFQSVLSLSFVYITIALYYDLVNYSVQNR</sequence>
<feature type="transmembrane region" description="Helical" evidence="1">
    <location>
        <begin position="36"/>
        <end position="61"/>
    </location>
</feature>
<evidence type="ECO:0000256" key="1">
    <source>
        <dbReference type="SAM" id="Phobius"/>
    </source>
</evidence>
<keyword evidence="1" id="KW-0812">Transmembrane</keyword>
<name>A0A0V0GEP7_SOLCH</name>
<organism evidence="2">
    <name type="scientific">Solanum chacoense</name>
    <name type="common">Chaco potato</name>
    <dbReference type="NCBI Taxonomy" id="4108"/>
    <lineage>
        <taxon>Eukaryota</taxon>
        <taxon>Viridiplantae</taxon>
        <taxon>Streptophyta</taxon>
        <taxon>Embryophyta</taxon>
        <taxon>Tracheophyta</taxon>
        <taxon>Spermatophyta</taxon>
        <taxon>Magnoliopsida</taxon>
        <taxon>eudicotyledons</taxon>
        <taxon>Gunneridae</taxon>
        <taxon>Pentapetalae</taxon>
        <taxon>asterids</taxon>
        <taxon>lamiids</taxon>
        <taxon>Solanales</taxon>
        <taxon>Solanaceae</taxon>
        <taxon>Solanoideae</taxon>
        <taxon>Solaneae</taxon>
        <taxon>Solanum</taxon>
    </lineage>
</organism>